<feature type="chain" id="PRO_5021766490" evidence="2">
    <location>
        <begin position="28"/>
        <end position="467"/>
    </location>
</feature>
<evidence type="ECO:0000313" key="4">
    <source>
        <dbReference type="Proteomes" id="UP000316426"/>
    </source>
</evidence>
<evidence type="ECO:0000256" key="1">
    <source>
        <dbReference type="SAM" id="MobiDB-lite"/>
    </source>
</evidence>
<feature type="region of interest" description="Disordered" evidence="1">
    <location>
        <begin position="23"/>
        <end position="77"/>
    </location>
</feature>
<evidence type="ECO:0000313" key="3">
    <source>
        <dbReference type="EMBL" id="QDV75456.1"/>
    </source>
</evidence>
<evidence type="ECO:0000256" key="2">
    <source>
        <dbReference type="SAM" id="SignalP"/>
    </source>
</evidence>
<gene>
    <name evidence="3" type="ORF">Spa11_36730</name>
</gene>
<protein>
    <submittedName>
        <fullName evidence="3">Uncharacterized protein</fullName>
    </submittedName>
</protein>
<accession>A0A518KCD0</accession>
<organism evidence="3 4">
    <name type="scientific">Botrimarina mediterranea</name>
    <dbReference type="NCBI Taxonomy" id="2528022"/>
    <lineage>
        <taxon>Bacteria</taxon>
        <taxon>Pseudomonadati</taxon>
        <taxon>Planctomycetota</taxon>
        <taxon>Planctomycetia</taxon>
        <taxon>Pirellulales</taxon>
        <taxon>Lacipirellulaceae</taxon>
        <taxon>Botrimarina</taxon>
    </lineage>
</organism>
<feature type="signal peptide" evidence="2">
    <location>
        <begin position="1"/>
        <end position="27"/>
    </location>
</feature>
<dbReference type="RefSeq" id="WP_145114752.1">
    <property type="nucleotide sequence ID" value="NZ_CP036349.1"/>
</dbReference>
<sequence length="467" mass="49529" precursor="true">MQPRFRHSLVLLTLGALGCGDSAPNSAASKSTSPPAPIVQGSGVQAVSDNAAPQEPSDGLVDDDGRTLWASPTSGEPIDLSLVPAESGLFLYARPQALLATAEGRRVWRALLLDDAALESAQVVTVGVAAGEDYESVSQTVAVDPPASSDSASSDSASDDLPLVPREFEQLIDTTDSDRHVTLVCLPRFLVGDGGALLSGPWAPLRELVLAQGRDEWAAVALSLHIDDLQRLYWELRVVPNASEPEVRVAAGVVKQSQGWDDDLDAVVRGRDWSAYSRRVVERSPRMMAVVGKYARRGVDGRQAVVNGYVPSGTAHQLALAAERVIAELASPVVAEPMISAAPSLAELPIAERLQTPVTIQFTRESLETAVAILAETIATPIEIRGRDLQLDGITRNQMLALDVTDLPAEAALLEVLRRANPDKEAADAADLRQKLVYVVGDGGVTITTRAAAEGRGDTLPTVFQAN</sequence>
<dbReference type="PROSITE" id="PS51257">
    <property type="entry name" value="PROKAR_LIPOPROTEIN"/>
    <property type="match status" value="1"/>
</dbReference>
<dbReference type="AlphaFoldDB" id="A0A518KCD0"/>
<feature type="compositionally biased region" description="Low complexity" evidence="1">
    <location>
        <begin position="23"/>
        <end position="33"/>
    </location>
</feature>
<keyword evidence="2" id="KW-0732">Signal</keyword>
<dbReference type="KEGG" id="bmei:Spa11_36730"/>
<reference evidence="3 4" key="1">
    <citation type="submission" date="2019-02" db="EMBL/GenBank/DDBJ databases">
        <title>Deep-cultivation of Planctomycetes and their phenomic and genomic characterization uncovers novel biology.</title>
        <authorList>
            <person name="Wiegand S."/>
            <person name="Jogler M."/>
            <person name="Boedeker C."/>
            <person name="Pinto D."/>
            <person name="Vollmers J."/>
            <person name="Rivas-Marin E."/>
            <person name="Kohn T."/>
            <person name="Peeters S.H."/>
            <person name="Heuer A."/>
            <person name="Rast P."/>
            <person name="Oberbeckmann S."/>
            <person name="Bunk B."/>
            <person name="Jeske O."/>
            <person name="Meyerdierks A."/>
            <person name="Storesund J.E."/>
            <person name="Kallscheuer N."/>
            <person name="Luecker S."/>
            <person name="Lage O.M."/>
            <person name="Pohl T."/>
            <person name="Merkel B.J."/>
            <person name="Hornburger P."/>
            <person name="Mueller R.-W."/>
            <person name="Bruemmer F."/>
            <person name="Labrenz M."/>
            <person name="Spormann A.M."/>
            <person name="Op den Camp H."/>
            <person name="Overmann J."/>
            <person name="Amann R."/>
            <person name="Jetten M.S.M."/>
            <person name="Mascher T."/>
            <person name="Medema M.H."/>
            <person name="Devos D.P."/>
            <person name="Kaster A.-K."/>
            <person name="Ovreas L."/>
            <person name="Rohde M."/>
            <person name="Galperin M.Y."/>
            <person name="Jogler C."/>
        </authorList>
    </citation>
    <scope>NUCLEOTIDE SEQUENCE [LARGE SCALE GENOMIC DNA]</scope>
    <source>
        <strain evidence="3 4">Spa11</strain>
    </source>
</reference>
<dbReference type="EMBL" id="CP036349">
    <property type="protein sequence ID" value="QDV75456.1"/>
    <property type="molecule type" value="Genomic_DNA"/>
</dbReference>
<keyword evidence="4" id="KW-1185">Reference proteome</keyword>
<dbReference type="Proteomes" id="UP000316426">
    <property type="component" value="Chromosome"/>
</dbReference>
<proteinExistence type="predicted"/>
<name>A0A518KCD0_9BACT</name>